<dbReference type="Gene3D" id="3.30.1380.10">
    <property type="match status" value="1"/>
</dbReference>
<comment type="caution">
    <text evidence="2">The sequence shown here is derived from an EMBL/GenBank/DDBJ whole genome shotgun (WGS) entry which is preliminary data.</text>
</comment>
<dbReference type="Proteomes" id="UP000288812">
    <property type="component" value="Unassembled WGS sequence"/>
</dbReference>
<dbReference type="GO" id="GO:0008233">
    <property type="term" value="F:peptidase activity"/>
    <property type="evidence" value="ECO:0007669"/>
    <property type="project" value="InterPro"/>
</dbReference>
<evidence type="ECO:0000259" key="1">
    <source>
        <dbReference type="Pfam" id="PF02557"/>
    </source>
</evidence>
<dbReference type="SUPFAM" id="SSF55166">
    <property type="entry name" value="Hedgehog/DD-peptidase"/>
    <property type="match status" value="1"/>
</dbReference>
<evidence type="ECO:0000313" key="2">
    <source>
        <dbReference type="EMBL" id="RVU54813.1"/>
    </source>
</evidence>
<reference evidence="2 3" key="1">
    <citation type="submission" date="2018-11" db="EMBL/GenBank/DDBJ databases">
        <title>Genome sequencing and assembly of Anaerosphaera sp. nov., GS7-6-2.</title>
        <authorList>
            <person name="Rettenmaier R."/>
            <person name="Liebl W."/>
            <person name="Zverlov V."/>
        </authorList>
    </citation>
    <scope>NUCLEOTIDE SEQUENCE [LARGE SCALE GENOMIC DNA]</scope>
    <source>
        <strain evidence="2 3">GS7-6-2</strain>
    </source>
</reference>
<dbReference type="GO" id="GO:0006508">
    <property type="term" value="P:proteolysis"/>
    <property type="evidence" value="ECO:0007669"/>
    <property type="project" value="InterPro"/>
</dbReference>
<protein>
    <submittedName>
        <fullName evidence="2">M15 family peptidase</fullName>
    </submittedName>
</protein>
<gene>
    <name evidence="2" type="ORF">EF514_05700</name>
</gene>
<accession>A0A437S705</accession>
<dbReference type="InterPro" id="IPR009045">
    <property type="entry name" value="Zn_M74/Hedgehog-like"/>
</dbReference>
<dbReference type="InterPro" id="IPR003709">
    <property type="entry name" value="VanY-like_core_dom"/>
</dbReference>
<dbReference type="RefSeq" id="WP_127724466.1">
    <property type="nucleotide sequence ID" value="NZ_RLIH01000006.1"/>
</dbReference>
<dbReference type="AlphaFoldDB" id="A0A437S705"/>
<evidence type="ECO:0000313" key="3">
    <source>
        <dbReference type="Proteomes" id="UP000288812"/>
    </source>
</evidence>
<dbReference type="OrthoDB" id="9799970at2"/>
<keyword evidence="3" id="KW-1185">Reference proteome</keyword>
<dbReference type="EMBL" id="RLIH01000006">
    <property type="protein sequence ID" value="RVU54813.1"/>
    <property type="molecule type" value="Genomic_DNA"/>
</dbReference>
<sequence>MKKFIIAILLLISIFFIFPKTGLYGLLFDWDRYEPVDENSTETISDLNQLSPKTKKLAEKFLEKCAENNLAVEITETYRTQARQNMLYEQGRSTPGPIVTWTKTSKHTKRRAFDIVKANTSNPYGDEEFFKKCADIGEEIGLTSGYYFERYQDMPHFEYNPWWN</sequence>
<name>A0A437S705_9FIRM</name>
<dbReference type="Pfam" id="PF02557">
    <property type="entry name" value="VanY"/>
    <property type="match status" value="1"/>
</dbReference>
<proteinExistence type="predicted"/>
<dbReference type="CDD" id="cd14845">
    <property type="entry name" value="L-Ala-D-Glu_peptidase_like"/>
    <property type="match status" value="1"/>
</dbReference>
<organism evidence="2 3">
    <name type="scientific">Anaerosphaera multitolerans</name>
    <dbReference type="NCBI Taxonomy" id="2487351"/>
    <lineage>
        <taxon>Bacteria</taxon>
        <taxon>Bacillati</taxon>
        <taxon>Bacillota</taxon>
        <taxon>Tissierellia</taxon>
        <taxon>Tissierellales</taxon>
        <taxon>Peptoniphilaceae</taxon>
        <taxon>Anaerosphaera</taxon>
    </lineage>
</organism>
<feature type="domain" description="D-alanyl-D-alanine carboxypeptidase-like core" evidence="1">
    <location>
        <begin position="49"/>
        <end position="162"/>
    </location>
</feature>